<keyword evidence="1" id="KW-0808">Transferase</keyword>
<dbReference type="InterPro" id="IPR016181">
    <property type="entry name" value="Acyl_CoA_acyltransferase"/>
</dbReference>
<keyword evidence="5" id="KW-1185">Reference proteome</keyword>
<sequence>MTVTAFAIRAATPADLETLHPVIERAYRGGGERPGWTHEAELLEGQRTDITTLRAILDMPDTQLLVAEDNGAIAGCVQITDRGDERCYLGLLCVDPRLQATGLGRRLLAEAEERAQARFGSLVVEMTVIEARAELIAYYERRGYRATGERRDFPISLTPPLFMTVLEKPLR</sequence>
<accession>A0ABS7PIQ3</accession>
<dbReference type="PANTHER" id="PTHR43877:SF2">
    <property type="entry name" value="AMINOALKYLPHOSPHONATE N-ACETYLTRANSFERASE-RELATED"/>
    <property type="match status" value="1"/>
</dbReference>
<dbReference type="InterPro" id="IPR050832">
    <property type="entry name" value="Bact_Acetyltransf"/>
</dbReference>
<dbReference type="CDD" id="cd04301">
    <property type="entry name" value="NAT_SF"/>
    <property type="match status" value="1"/>
</dbReference>
<gene>
    <name evidence="4" type="ORF">K7G82_02695</name>
</gene>
<organism evidence="4 5">
    <name type="scientific">Sphingomonas colocasiae</name>
    <dbReference type="NCBI Taxonomy" id="1848973"/>
    <lineage>
        <taxon>Bacteria</taxon>
        <taxon>Pseudomonadati</taxon>
        <taxon>Pseudomonadota</taxon>
        <taxon>Alphaproteobacteria</taxon>
        <taxon>Sphingomonadales</taxon>
        <taxon>Sphingomonadaceae</taxon>
        <taxon>Sphingomonas</taxon>
    </lineage>
</organism>
<evidence type="ECO:0000259" key="3">
    <source>
        <dbReference type="PROSITE" id="PS51186"/>
    </source>
</evidence>
<evidence type="ECO:0000313" key="5">
    <source>
        <dbReference type="Proteomes" id="UP000706039"/>
    </source>
</evidence>
<protein>
    <submittedName>
        <fullName evidence="4">GNAT family N-acetyltransferase</fullName>
    </submittedName>
</protein>
<dbReference type="Proteomes" id="UP000706039">
    <property type="component" value="Unassembled WGS sequence"/>
</dbReference>
<dbReference type="SUPFAM" id="SSF55729">
    <property type="entry name" value="Acyl-CoA N-acyltransferases (Nat)"/>
    <property type="match status" value="1"/>
</dbReference>
<evidence type="ECO:0000313" key="4">
    <source>
        <dbReference type="EMBL" id="MBY8821181.1"/>
    </source>
</evidence>
<dbReference type="RefSeq" id="WP_222988261.1">
    <property type="nucleotide sequence ID" value="NZ_JAINVV010000001.1"/>
</dbReference>
<evidence type="ECO:0000256" key="1">
    <source>
        <dbReference type="ARBA" id="ARBA00022679"/>
    </source>
</evidence>
<dbReference type="InterPro" id="IPR000182">
    <property type="entry name" value="GNAT_dom"/>
</dbReference>
<dbReference type="Gene3D" id="3.40.630.30">
    <property type="match status" value="1"/>
</dbReference>
<feature type="domain" description="N-acetyltransferase" evidence="3">
    <location>
        <begin position="6"/>
        <end position="171"/>
    </location>
</feature>
<reference evidence="4 5" key="1">
    <citation type="submission" date="2021-08" db="EMBL/GenBank/DDBJ databases">
        <authorList>
            <person name="Tuo L."/>
        </authorList>
    </citation>
    <scope>NUCLEOTIDE SEQUENCE [LARGE SCALE GENOMIC DNA]</scope>
    <source>
        <strain evidence="4 5">JCM 31229</strain>
    </source>
</reference>
<name>A0ABS7PIQ3_9SPHN</name>
<dbReference type="EMBL" id="JAINVV010000001">
    <property type="protein sequence ID" value="MBY8821181.1"/>
    <property type="molecule type" value="Genomic_DNA"/>
</dbReference>
<dbReference type="PROSITE" id="PS51186">
    <property type="entry name" value="GNAT"/>
    <property type="match status" value="1"/>
</dbReference>
<keyword evidence="2" id="KW-0012">Acyltransferase</keyword>
<dbReference type="Pfam" id="PF13673">
    <property type="entry name" value="Acetyltransf_10"/>
    <property type="match status" value="1"/>
</dbReference>
<dbReference type="PANTHER" id="PTHR43877">
    <property type="entry name" value="AMINOALKYLPHOSPHONATE N-ACETYLTRANSFERASE-RELATED-RELATED"/>
    <property type="match status" value="1"/>
</dbReference>
<evidence type="ECO:0000256" key="2">
    <source>
        <dbReference type="ARBA" id="ARBA00023315"/>
    </source>
</evidence>
<proteinExistence type="predicted"/>
<comment type="caution">
    <text evidence="4">The sequence shown here is derived from an EMBL/GenBank/DDBJ whole genome shotgun (WGS) entry which is preliminary data.</text>
</comment>